<evidence type="ECO:0000313" key="2">
    <source>
        <dbReference type="Proteomes" id="UP000316621"/>
    </source>
</evidence>
<dbReference type="STRING" id="3469.A0A4Y7IXG3"/>
<name>A0A4Y7IXG3_PAPSO</name>
<dbReference type="Proteomes" id="UP000316621">
    <property type="component" value="Chromosome 2"/>
</dbReference>
<keyword evidence="2" id="KW-1185">Reference proteome</keyword>
<dbReference type="EMBL" id="CM010716">
    <property type="protein sequence ID" value="RZC52178.1"/>
    <property type="molecule type" value="Genomic_DNA"/>
</dbReference>
<protein>
    <submittedName>
        <fullName evidence="1">Uncharacterized protein</fullName>
    </submittedName>
</protein>
<reference evidence="1 2" key="1">
    <citation type="journal article" date="2018" name="Science">
        <title>The opium poppy genome and morphinan production.</title>
        <authorList>
            <person name="Guo L."/>
            <person name="Winzer T."/>
            <person name="Yang X."/>
            <person name="Li Y."/>
            <person name="Ning Z."/>
            <person name="He Z."/>
            <person name="Teodor R."/>
            <person name="Lu Y."/>
            <person name="Bowser T.A."/>
            <person name="Graham I.A."/>
            <person name="Ye K."/>
        </authorList>
    </citation>
    <scope>NUCLEOTIDE SEQUENCE [LARGE SCALE GENOMIC DNA]</scope>
    <source>
        <strain evidence="2">cv. HN1</strain>
        <tissue evidence="1">Leaves</tissue>
    </source>
</reference>
<evidence type="ECO:0000313" key="1">
    <source>
        <dbReference type="EMBL" id="RZC52178.1"/>
    </source>
</evidence>
<proteinExistence type="predicted"/>
<dbReference type="Gramene" id="RZC52178">
    <property type="protein sequence ID" value="RZC52178"/>
    <property type="gene ID" value="C5167_020603"/>
</dbReference>
<organism evidence="1 2">
    <name type="scientific">Papaver somniferum</name>
    <name type="common">Opium poppy</name>
    <dbReference type="NCBI Taxonomy" id="3469"/>
    <lineage>
        <taxon>Eukaryota</taxon>
        <taxon>Viridiplantae</taxon>
        <taxon>Streptophyta</taxon>
        <taxon>Embryophyta</taxon>
        <taxon>Tracheophyta</taxon>
        <taxon>Spermatophyta</taxon>
        <taxon>Magnoliopsida</taxon>
        <taxon>Ranunculales</taxon>
        <taxon>Papaveraceae</taxon>
        <taxon>Papaveroideae</taxon>
        <taxon>Papaver</taxon>
    </lineage>
</organism>
<sequence>MGQELLDVLDSDPIMAIKSLKVGDLQGAPLSSLEKSIVVITN</sequence>
<accession>A0A4Y7IXG3</accession>
<gene>
    <name evidence="1" type="ORF">C5167_020603</name>
</gene>
<dbReference type="AlphaFoldDB" id="A0A4Y7IXG3"/>